<dbReference type="AlphaFoldDB" id="A0A6C2UEK3"/>
<evidence type="ECO:0000313" key="1">
    <source>
        <dbReference type="EMBL" id="VGO18585.1"/>
    </source>
</evidence>
<sequence length="116" mass="12936">MSGVATNDFDYDGESDIYEYALGGNPTNGSVQGIVPPITYHPGDDVRFQYLEVNSSNAGINYLAEWSENLFSNFWNGSWDWSTNAVSGTPGYDEAERRIYGGTNDNLYFRLKVSQP</sequence>
<protein>
    <submittedName>
        <fullName evidence="1">Uncharacterized protein</fullName>
    </submittedName>
</protein>
<accession>A0A6C2UEK3</accession>
<evidence type="ECO:0000313" key="2">
    <source>
        <dbReference type="Proteomes" id="UP000346198"/>
    </source>
</evidence>
<dbReference type="EMBL" id="CAAHFH010000001">
    <property type="protein sequence ID" value="VGO18585.1"/>
    <property type="molecule type" value="Genomic_DNA"/>
</dbReference>
<proteinExistence type="predicted"/>
<reference evidence="1 2" key="1">
    <citation type="submission" date="2019-04" db="EMBL/GenBank/DDBJ databases">
        <authorList>
            <person name="Van Vliet M D."/>
        </authorList>
    </citation>
    <scope>NUCLEOTIDE SEQUENCE [LARGE SCALE GENOMIC DNA]</scope>
    <source>
        <strain evidence="1 2">F21</strain>
    </source>
</reference>
<gene>
    <name evidence="1" type="ORF">SCARR_00638</name>
</gene>
<keyword evidence="2" id="KW-1185">Reference proteome</keyword>
<dbReference type="Proteomes" id="UP000346198">
    <property type="component" value="Unassembled WGS sequence"/>
</dbReference>
<name>A0A6C2UEK3_9BACT</name>
<dbReference type="RefSeq" id="WP_136060053.1">
    <property type="nucleotide sequence ID" value="NZ_CAAHFH010000001.1"/>
</dbReference>
<organism evidence="1 2">
    <name type="scientific">Pontiella sulfatireligans</name>
    <dbReference type="NCBI Taxonomy" id="2750658"/>
    <lineage>
        <taxon>Bacteria</taxon>
        <taxon>Pseudomonadati</taxon>
        <taxon>Kiritimatiellota</taxon>
        <taxon>Kiritimatiellia</taxon>
        <taxon>Kiritimatiellales</taxon>
        <taxon>Pontiellaceae</taxon>
        <taxon>Pontiella</taxon>
    </lineage>
</organism>